<reference evidence="3 4" key="1">
    <citation type="submission" date="2018-06" db="EMBL/GenBank/DDBJ databases">
        <title>Genomic Encyclopedia of Type Strains, Phase IV (KMG-IV): sequencing the most valuable type-strain genomes for metagenomic binning, comparative biology and taxonomic classification.</title>
        <authorList>
            <person name="Goeker M."/>
        </authorList>
    </citation>
    <scope>NUCLEOTIDE SEQUENCE [LARGE SCALE GENOMIC DNA]</scope>
    <source>
        <strain evidence="3 4">DSM 25520</strain>
    </source>
</reference>
<dbReference type="RefSeq" id="WP_113935136.1">
    <property type="nucleotide sequence ID" value="NZ_JACCEU010000015.1"/>
</dbReference>
<dbReference type="GO" id="GO:0005737">
    <property type="term" value="C:cytoplasm"/>
    <property type="evidence" value="ECO:0007669"/>
    <property type="project" value="TreeGrafter"/>
</dbReference>
<evidence type="ECO:0000259" key="2">
    <source>
        <dbReference type="PROSITE" id="PS50975"/>
    </source>
</evidence>
<dbReference type="SUPFAM" id="SSF56059">
    <property type="entry name" value="Glutathione synthetase ATP-binding domain-like"/>
    <property type="match status" value="1"/>
</dbReference>
<dbReference type="EMBL" id="QNRQ01000019">
    <property type="protein sequence ID" value="RBP35141.1"/>
    <property type="molecule type" value="Genomic_DNA"/>
</dbReference>
<dbReference type="GO" id="GO:0046872">
    <property type="term" value="F:metal ion binding"/>
    <property type="evidence" value="ECO:0007669"/>
    <property type="project" value="InterPro"/>
</dbReference>
<gene>
    <name evidence="3" type="ORF">DFR37_1193</name>
</gene>
<comment type="caution">
    <text evidence="3">The sequence shown here is derived from an EMBL/GenBank/DDBJ whole genome shotgun (WGS) entry which is preliminary data.</text>
</comment>
<dbReference type="Gene3D" id="3.30.1490.20">
    <property type="entry name" value="ATP-grasp fold, A domain"/>
    <property type="match status" value="1"/>
</dbReference>
<dbReference type="AlphaFoldDB" id="A0A366H274"/>
<organism evidence="3 4">
    <name type="scientific">Eoetvoesiella caeni</name>
    <dbReference type="NCBI Taxonomy" id="645616"/>
    <lineage>
        <taxon>Bacteria</taxon>
        <taxon>Pseudomonadati</taxon>
        <taxon>Pseudomonadota</taxon>
        <taxon>Betaproteobacteria</taxon>
        <taxon>Burkholderiales</taxon>
        <taxon>Alcaligenaceae</taxon>
        <taxon>Eoetvoesiella</taxon>
    </lineage>
</organism>
<evidence type="ECO:0000256" key="1">
    <source>
        <dbReference type="PROSITE-ProRule" id="PRU00409"/>
    </source>
</evidence>
<dbReference type="PANTHER" id="PTHR21621:SF0">
    <property type="entry name" value="BETA-CITRYLGLUTAMATE SYNTHASE B-RELATED"/>
    <property type="match status" value="1"/>
</dbReference>
<proteinExistence type="predicted"/>
<dbReference type="PANTHER" id="PTHR21621">
    <property type="entry name" value="RIBOSOMAL PROTEIN S6 MODIFICATION PROTEIN"/>
    <property type="match status" value="1"/>
</dbReference>
<name>A0A366H274_9BURK</name>
<accession>A0A366H274</accession>
<dbReference type="InterPro" id="IPR011761">
    <property type="entry name" value="ATP-grasp"/>
</dbReference>
<dbReference type="GO" id="GO:0016879">
    <property type="term" value="F:ligase activity, forming carbon-nitrogen bonds"/>
    <property type="evidence" value="ECO:0007669"/>
    <property type="project" value="TreeGrafter"/>
</dbReference>
<evidence type="ECO:0000313" key="4">
    <source>
        <dbReference type="Proteomes" id="UP000253628"/>
    </source>
</evidence>
<feature type="domain" description="ATP-grasp" evidence="2">
    <location>
        <begin position="226"/>
        <end position="434"/>
    </location>
</feature>
<dbReference type="Proteomes" id="UP000253628">
    <property type="component" value="Unassembled WGS sequence"/>
</dbReference>
<dbReference type="InterPro" id="IPR013815">
    <property type="entry name" value="ATP_grasp_subdomain_1"/>
</dbReference>
<keyword evidence="1" id="KW-0067">ATP-binding</keyword>
<keyword evidence="1" id="KW-0547">Nucleotide-binding</keyword>
<dbReference type="PROSITE" id="PS50975">
    <property type="entry name" value="ATP_GRASP"/>
    <property type="match status" value="1"/>
</dbReference>
<dbReference type="OrthoDB" id="9803907at2"/>
<keyword evidence="4" id="KW-1185">Reference proteome</keyword>
<sequence length="610" mass="65910">MIIDSVNHAGFHNGLRQPDQVLTIRLEHCPSTIDWKAFDAWLSEKLAIVLQARVEEAALDNQAIRLTWRILQIAAGLQRAARIPVFEPGRILSCRPDADKPGAWLGVVAVPRLDFIPAQSTYLAYNWAISLVLEMAAASELPPRPEALYLQLEERVLQPLRAALPAGKSSIHMLRTAQDRGVPWRHLGDCVFQLGWGKHALRIRRSKVETDSLIGAETAQHKFLAAQWMRQAGLPVPDHYLVLDEAGALQAAQNLGGPLVLKPVDRDRGEGVTVDVASLAAVSDAFRYAAQFSKQVLVERVIPGVCHRLLVVRGQVLYTVKRQPIAVEGDGRMTVAQCIEAANERQKDMPVWDRPPPYPLDDLARDALGRAGLTMSSVLGKGHWAPLRRIESTQWGGLDVDYSTTLHADNVAIAVRAAALFGLDIAGVDIISPDITRPWHENGAAINEVNLAPLLGASQSSLDTLHALMGRLMDGDGRIPLGVVVGAQNAAIRARALQQQWIAKGHACYVTSHQETVEPGGGIMPLAAQGLFARSMALLMNKDVGALILVAHTDELLDTGLPVDRFDLAERVAGELVAIGAGGGTASERTDKLASLLGCTSMLIGLHASA</sequence>
<protein>
    <submittedName>
        <fullName evidence="3">Cyanophycin synthetase</fullName>
    </submittedName>
</protein>
<evidence type="ECO:0000313" key="3">
    <source>
        <dbReference type="EMBL" id="RBP35141.1"/>
    </source>
</evidence>
<dbReference type="GO" id="GO:0005524">
    <property type="term" value="F:ATP binding"/>
    <property type="evidence" value="ECO:0007669"/>
    <property type="project" value="UniProtKB-UniRule"/>
</dbReference>
<dbReference type="Gene3D" id="3.30.470.20">
    <property type="entry name" value="ATP-grasp fold, B domain"/>
    <property type="match status" value="1"/>
</dbReference>